<evidence type="ECO:0000313" key="1">
    <source>
        <dbReference type="EMBL" id="KAK9291647.1"/>
    </source>
</evidence>
<gene>
    <name evidence="1" type="ORF">L1049_019596</name>
</gene>
<dbReference type="AlphaFoldDB" id="A0AAP0SBK9"/>
<evidence type="ECO:0000313" key="2">
    <source>
        <dbReference type="Proteomes" id="UP001415857"/>
    </source>
</evidence>
<name>A0AAP0SBK9_LIQFO</name>
<keyword evidence="2" id="KW-1185">Reference proteome</keyword>
<proteinExistence type="predicted"/>
<reference evidence="1 2" key="1">
    <citation type="journal article" date="2024" name="Plant J.">
        <title>Genome sequences and population genomics reveal climatic adaptation and genomic divergence between two closely related sweetgum species.</title>
        <authorList>
            <person name="Xu W.Q."/>
            <person name="Ren C.Q."/>
            <person name="Zhang X.Y."/>
            <person name="Comes H.P."/>
            <person name="Liu X.H."/>
            <person name="Li Y.G."/>
            <person name="Kettle C.J."/>
            <person name="Jalonen R."/>
            <person name="Gaisberger H."/>
            <person name="Ma Y.Z."/>
            <person name="Qiu Y.X."/>
        </authorList>
    </citation>
    <scope>NUCLEOTIDE SEQUENCE [LARGE SCALE GENOMIC DNA]</scope>
    <source>
        <strain evidence="1">Hangzhou</strain>
    </source>
</reference>
<dbReference type="Proteomes" id="UP001415857">
    <property type="component" value="Unassembled WGS sequence"/>
</dbReference>
<protein>
    <submittedName>
        <fullName evidence="1">Uncharacterized protein</fullName>
    </submittedName>
</protein>
<organism evidence="1 2">
    <name type="scientific">Liquidambar formosana</name>
    <name type="common">Formosan gum</name>
    <dbReference type="NCBI Taxonomy" id="63359"/>
    <lineage>
        <taxon>Eukaryota</taxon>
        <taxon>Viridiplantae</taxon>
        <taxon>Streptophyta</taxon>
        <taxon>Embryophyta</taxon>
        <taxon>Tracheophyta</taxon>
        <taxon>Spermatophyta</taxon>
        <taxon>Magnoliopsida</taxon>
        <taxon>eudicotyledons</taxon>
        <taxon>Gunneridae</taxon>
        <taxon>Pentapetalae</taxon>
        <taxon>Saxifragales</taxon>
        <taxon>Altingiaceae</taxon>
        <taxon>Liquidambar</taxon>
    </lineage>
</organism>
<dbReference type="EMBL" id="JBBPBK010000001">
    <property type="protein sequence ID" value="KAK9291647.1"/>
    <property type="molecule type" value="Genomic_DNA"/>
</dbReference>
<accession>A0AAP0SBK9</accession>
<comment type="caution">
    <text evidence="1">The sequence shown here is derived from an EMBL/GenBank/DDBJ whole genome shotgun (WGS) entry which is preliminary data.</text>
</comment>
<sequence>MIVSYHEFPDLQCYEFHVLCVVRGETKEESYMVLHIHDKLIRCNLKDKTCKKLYDLAPIHVDKRCLMYTETLNFRCKFCCNNDVEKHIRHAICPNVAGDEISEHLV</sequence>